<organism evidence="2 3">
    <name type="scientific">Nocardioides albidus</name>
    <dbReference type="NCBI Taxonomy" id="1517589"/>
    <lineage>
        <taxon>Bacteria</taxon>
        <taxon>Bacillati</taxon>
        <taxon>Actinomycetota</taxon>
        <taxon>Actinomycetes</taxon>
        <taxon>Propionibacteriales</taxon>
        <taxon>Nocardioidaceae</taxon>
        <taxon>Nocardioides</taxon>
    </lineage>
</organism>
<gene>
    <name evidence="2" type="ORF">FHP29_04120</name>
</gene>
<evidence type="ECO:0000313" key="3">
    <source>
        <dbReference type="Proteomes" id="UP000313231"/>
    </source>
</evidence>
<dbReference type="EMBL" id="VDMP01000016">
    <property type="protein sequence ID" value="TNM46119.1"/>
    <property type="molecule type" value="Genomic_DNA"/>
</dbReference>
<dbReference type="RefSeq" id="WP_139621577.1">
    <property type="nucleotide sequence ID" value="NZ_VDMP01000016.1"/>
</dbReference>
<sequence>MIAVCVVVVVISVLVGRGGSDEDRPATRRDPDLRAPATGATPTDLPSSSPSASASPSAPSGAAGPGGFSTDGLPPLTLPGLPGKGGNASLPKIRIHLEVFSKAPIGIVGYQVPTSLTDSAGTDEGVGTHWSLDTIAYGEPDYARLFFGAGPTGTPVTCVITVDGKVTERRSTEGPYGRTMCQG</sequence>
<protein>
    <submittedName>
        <fullName evidence="2">Uncharacterized protein</fullName>
    </submittedName>
</protein>
<proteinExistence type="predicted"/>
<evidence type="ECO:0000256" key="1">
    <source>
        <dbReference type="SAM" id="MobiDB-lite"/>
    </source>
</evidence>
<name>A0A5C4WFP8_9ACTN</name>
<feature type="compositionally biased region" description="Low complexity" evidence="1">
    <location>
        <begin position="46"/>
        <end position="62"/>
    </location>
</feature>
<dbReference type="InterPro" id="IPR038468">
    <property type="entry name" value="MmpS_C"/>
</dbReference>
<dbReference type="AlphaFoldDB" id="A0A5C4WFP8"/>
<feature type="compositionally biased region" description="Basic and acidic residues" evidence="1">
    <location>
        <begin position="19"/>
        <end position="33"/>
    </location>
</feature>
<comment type="caution">
    <text evidence="2">The sequence shown here is derived from an EMBL/GenBank/DDBJ whole genome shotgun (WGS) entry which is preliminary data.</text>
</comment>
<dbReference type="OrthoDB" id="3783284at2"/>
<accession>A0A5C4WFP8</accession>
<keyword evidence="3" id="KW-1185">Reference proteome</keyword>
<dbReference type="Gene3D" id="2.60.40.2880">
    <property type="entry name" value="MmpS1-5, C-terminal soluble domain"/>
    <property type="match status" value="1"/>
</dbReference>
<evidence type="ECO:0000313" key="2">
    <source>
        <dbReference type="EMBL" id="TNM46119.1"/>
    </source>
</evidence>
<feature type="region of interest" description="Disordered" evidence="1">
    <location>
        <begin position="18"/>
        <end position="80"/>
    </location>
</feature>
<dbReference type="Proteomes" id="UP000313231">
    <property type="component" value="Unassembled WGS sequence"/>
</dbReference>
<reference evidence="2 3" key="1">
    <citation type="journal article" date="2016" name="Int. J. Syst. Evol. Microbiol.">
        <title>Nocardioides albidus sp. nov., an actinobacterium isolated from garden soil.</title>
        <authorList>
            <person name="Singh H."/>
            <person name="Du J."/>
            <person name="Trinh H."/>
            <person name="Won K."/>
            <person name="Yang J.E."/>
            <person name="Yin C."/>
            <person name="Kook M."/>
            <person name="Yi T.H."/>
        </authorList>
    </citation>
    <scope>NUCLEOTIDE SEQUENCE [LARGE SCALE GENOMIC DNA]</scope>
    <source>
        <strain evidence="2 3">CCTCC AB 2015297</strain>
    </source>
</reference>